<comment type="function">
    <text evidence="1 7">Part of the ABC transporter complex PstSACB involved in phosphate import.</text>
</comment>
<dbReference type="SUPFAM" id="SSF53850">
    <property type="entry name" value="Periplasmic binding protein-like II"/>
    <property type="match status" value="1"/>
</dbReference>
<dbReference type="PANTHER" id="PTHR42996:SF1">
    <property type="entry name" value="PHOSPHATE-BINDING PROTEIN PSTS"/>
    <property type="match status" value="1"/>
</dbReference>
<dbReference type="Pfam" id="PF12849">
    <property type="entry name" value="PBP_like_2"/>
    <property type="match status" value="1"/>
</dbReference>
<keyword evidence="6 7" id="KW-0592">Phosphate transport</keyword>
<accession>A0ABT5N3Z7</accession>
<reference evidence="9 10" key="1">
    <citation type="submission" date="2023-02" db="EMBL/GenBank/DDBJ databases">
        <title>Bacterial whole genomic sequence of Curvibacter sp. HBC61.</title>
        <authorList>
            <person name="Le V."/>
            <person name="Ko S.-R."/>
            <person name="Ahn C.-Y."/>
            <person name="Oh H.-M."/>
        </authorList>
    </citation>
    <scope>NUCLEOTIDE SEQUENCE [LARGE SCALE GENOMIC DNA]</scope>
    <source>
        <strain evidence="9 10">HBC61</strain>
    </source>
</reference>
<name>A0ABT5N3Z7_9BURK</name>
<dbReference type="PANTHER" id="PTHR42996">
    <property type="entry name" value="PHOSPHATE-BINDING PROTEIN PSTS"/>
    <property type="match status" value="1"/>
</dbReference>
<dbReference type="InterPro" id="IPR024370">
    <property type="entry name" value="PBP_domain"/>
</dbReference>
<comment type="similarity">
    <text evidence="2 7">Belongs to the PstS family.</text>
</comment>
<sequence>MPLLFALNLLSVLLCRRGTGARGGRPPVPQPRPPRGGLMRATLWTGLLLACAPAQAADTLTGAGSSAAALLYRAWGQAYARQHPVELQYEAIGSSAGLKKIRAGEVAFGASDVAPSEAELQRDQLVLVPTFVSGAVPVVNLPRVPRGRLRLSGELLADIYLGRVTRWNAPELQALNPGLNLPDLPIRPVGRSDGSGTTYYVSDYLSQVSPAWLRQHGRQTQIAWADTVSRAKGSQGVVQAVQDTPGTIGYVDYNYVVEQDLNPVQLRNAAGQFVAPSVAGFRAALRASDWVSKGDFHAPLTQRTGAASWPIAMGSFVLLPRVSSQSEATERALRFLMWTLLKGDTVVEGLSLVRLPDALQAQAFKALSSVSDRQGRALGAIAFSSMTR</sequence>
<dbReference type="Gene3D" id="3.40.190.10">
    <property type="entry name" value="Periplasmic binding protein-like II"/>
    <property type="match status" value="2"/>
</dbReference>
<evidence type="ECO:0000256" key="7">
    <source>
        <dbReference type="PIRNR" id="PIRNR002756"/>
    </source>
</evidence>
<evidence type="ECO:0000313" key="9">
    <source>
        <dbReference type="EMBL" id="MDD0841039.1"/>
    </source>
</evidence>
<dbReference type="EMBL" id="JAQSIP010000015">
    <property type="protein sequence ID" value="MDD0841039.1"/>
    <property type="molecule type" value="Genomic_DNA"/>
</dbReference>
<evidence type="ECO:0000256" key="3">
    <source>
        <dbReference type="ARBA" id="ARBA00011529"/>
    </source>
</evidence>
<dbReference type="Proteomes" id="UP001528673">
    <property type="component" value="Unassembled WGS sequence"/>
</dbReference>
<evidence type="ECO:0000256" key="5">
    <source>
        <dbReference type="ARBA" id="ARBA00022448"/>
    </source>
</evidence>
<evidence type="ECO:0000256" key="6">
    <source>
        <dbReference type="ARBA" id="ARBA00022592"/>
    </source>
</evidence>
<evidence type="ECO:0000313" key="10">
    <source>
        <dbReference type="Proteomes" id="UP001528673"/>
    </source>
</evidence>
<evidence type="ECO:0000256" key="2">
    <source>
        <dbReference type="ARBA" id="ARBA00008725"/>
    </source>
</evidence>
<evidence type="ECO:0000259" key="8">
    <source>
        <dbReference type="Pfam" id="PF12849"/>
    </source>
</evidence>
<dbReference type="InterPro" id="IPR005673">
    <property type="entry name" value="ABC_phos-bd_PstS"/>
</dbReference>
<keyword evidence="5 7" id="KW-0813">Transport</keyword>
<keyword evidence="10" id="KW-1185">Reference proteome</keyword>
<proteinExistence type="inferred from homology"/>
<comment type="subunit">
    <text evidence="3 7">The complex is composed of two ATP-binding proteins (PstB), two transmembrane proteins (PstC and PstA) and a solute-binding protein (PstS).</text>
</comment>
<gene>
    <name evidence="9" type="primary">pstS</name>
    <name evidence="9" type="ORF">PSQ40_20850</name>
</gene>
<protein>
    <recommendedName>
        <fullName evidence="4 7">Phosphate-binding protein PstS</fullName>
    </recommendedName>
</protein>
<dbReference type="NCBIfam" id="TIGR00975">
    <property type="entry name" value="3a0107s03"/>
    <property type="match status" value="1"/>
</dbReference>
<evidence type="ECO:0000256" key="4">
    <source>
        <dbReference type="ARBA" id="ARBA00021889"/>
    </source>
</evidence>
<evidence type="ECO:0000256" key="1">
    <source>
        <dbReference type="ARBA" id="ARBA00002841"/>
    </source>
</evidence>
<dbReference type="PIRSF" id="PIRSF002756">
    <property type="entry name" value="PstS"/>
    <property type="match status" value="1"/>
</dbReference>
<feature type="domain" description="PBP" evidence="8">
    <location>
        <begin position="53"/>
        <end position="260"/>
    </location>
</feature>
<dbReference type="CDD" id="cd13565">
    <property type="entry name" value="PBP2_PstS"/>
    <property type="match status" value="1"/>
</dbReference>
<dbReference type="InterPro" id="IPR050962">
    <property type="entry name" value="Phosphate-bind_PstS"/>
</dbReference>
<organism evidence="9 10">
    <name type="scientific">Curvibacter cyanobacteriorum</name>
    <dbReference type="NCBI Taxonomy" id="3026422"/>
    <lineage>
        <taxon>Bacteria</taxon>
        <taxon>Pseudomonadati</taxon>
        <taxon>Pseudomonadota</taxon>
        <taxon>Betaproteobacteria</taxon>
        <taxon>Burkholderiales</taxon>
        <taxon>Comamonadaceae</taxon>
        <taxon>Curvibacter</taxon>
    </lineage>
</organism>
<comment type="caution">
    <text evidence="9">The sequence shown here is derived from an EMBL/GenBank/DDBJ whole genome shotgun (WGS) entry which is preliminary data.</text>
</comment>